<dbReference type="GO" id="GO:0046914">
    <property type="term" value="F:transition metal ion binding"/>
    <property type="evidence" value="ECO:0007669"/>
    <property type="project" value="InterPro"/>
</dbReference>
<dbReference type="AlphaFoldDB" id="A0A6P1Y404"/>
<dbReference type="InterPro" id="IPR001367">
    <property type="entry name" value="Fe_dep_repressor"/>
</dbReference>
<dbReference type="SMART" id="SM00529">
    <property type="entry name" value="HTH_DTXR"/>
    <property type="match status" value="1"/>
</dbReference>
<reference evidence="4 5" key="1">
    <citation type="submission" date="2020-01" db="EMBL/GenBank/DDBJ databases">
        <title>Complete genome sequence of a human oral phylogroup 1 Treponema sp. strain ATCC 700766, originally isolated from periodontitis dental plaque.</title>
        <authorList>
            <person name="Chan Y."/>
            <person name="Huo Y.-B."/>
            <person name="Yu X.-L."/>
            <person name="Zeng H."/>
            <person name="Leung W.-K."/>
            <person name="Watt R.M."/>
        </authorList>
    </citation>
    <scope>NUCLEOTIDE SEQUENCE [LARGE SCALE GENOMIC DNA]</scope>
    <source>
        <strain evidence="4 5">OMZ 804</strain>
    </source>
</reference>
<dbReference type="InterPro" id="IPR036390">
    <property type="entry name" value="WH_DNA-bd_sf"/>
</dbReference>
<dbReference type="Proteomes" id="UP000464374">
    <property type="component" value="Chromosome"/>
</dbReference>
<dbReference type="GO" id="GO:0003700">
    <property type="term" value="F:DNA-binding transcription factor activity"/>
    <property type="evidence" value="ECO:0007669"/>
    <property type="project" value="InterPro"/>
</dbReference>
<protein>
    <submittedName>
        <fullName evidence="4">Transcriptional regulator</fullName>
    </submittedName>
</protein>
<dbReference type="Gene3D" id="1.10.10.10">
    <property type="entry name" value="Winged helix-like DNA-binding domain superfamily/Winged helix DNA-binding domain"/>
    <property type="match status" value="1"/>
</dbReference>
<dbReference type="PANTHER" id="PTHR33238:SF11">
    <property type="entry name" value="TRANSCRIPTIONAL REGULATOR MNTR"/>
    <property type="match status" value="1"/>
</dbReference>
<dbReference type="RefSeq" id="WP_162664790.1">
    <property type="nucleotide sequence ID" value="NZ_CP048020.1"/>
</dbReference>
<accession>A0A6P1Y404</accession>
<comment type="subcellular location">
    <subcellularLocation>
        <location evidence="1">Cytoplasm</location>
    </subcellularLocation>
</comment>
<dbReference type="GO" id="GO:0005737">
    <property type="term" value="C:cytoplasm"/>
    <property type="evidence" value="ECO:0007669"/>
    <property type="project" value="UniProtKB-SubCell"/>
</dbReference>
<dbReference type="InterPro" id="IPR022689">
    <property type="entry name" value="Iron_dep_repressor"/>
</dbReference>
<dbReference type="InterPro" id="IPR036421">
    <property type="entry name" value="Fe_dep_repressor_sf"/>
</dbReference>
<organism evidence="4 5">
    <name type="scientific">Treponema vincentii</name>
    <dbReference type="NCBI Taxonomy" id="69710"/>
    <lineage>
        <taxon>Bacteria</taxon>
        <taxon>Pseudomonadati</taxon>
        <taxon>Spirochaetota</taxon>
        <taxon>Spirochaetia</taxon>
        <taxon>Spirochaetales</taxon>
        <taxon>Treponemataceae</taxon>
        <taxon>Treponema</taxon>
    </lineage>
</organism>
<dbReference type="InterPro" id="IPR050536">
    <property type="entry name" value="DtxR_MntR_Metal-Reg"/>
</dbReference>
<dbReference type="GO" id="GO:0046983">
    <property type="term" value="F:protein dimerization activity"/>
    <property type="evidence" value="ECO:0007669"/>
    <property type="project" value="InterPro"/>
</dbReference>
<evidence type="ECO:0000256" key="1">
    <source>
        <dbReference type="ARBA" id="ARBA00004496"/>
    </source>
</evidence>
<gene>
    <name evidence="4" type="ORF">GWP43_07050</name>
</gene>
<proteinExistence type="predicted"/>
<dbReference type="InterPro" id="IPR036388">
    <property type="entry name" value="WH-like_DNA-bd_sf"/>
</dbReference>
<comment type="subunit">
    <text evidence="2">Homodimer.</text>
</comment>
<dbReference type="KEGG" id="trz:GWP43_07050"/>
<dbReference type="PANTHER" id="PTHR33238">
    <property type="entry name" value="IRON (METAL) DEPENDENT REPRESSOR, DTXR FAMILY"/>
    <property type="match status" value="1"/>
</dbReference>
<feature type="domain" description="Iron dependent repressor metal binding and dimerisation" evidence="3">
    <location>
        <begin position="81"/>
        <end position="138"/>
    </location>
</feature>
<evidence type="ECO:0000256" key="2">
    <source>
        <dbReference type="ARBA" id="ARBA00011738"/>
    </source>
</evidence>
<dbReference type="SUPFAM" id="SSF47979">
    <property type="entry name" value="Iron-dependent repressor protein, dimerization domain"/>
    <property type="match status" value="1"/>
</dbReference>
<dbReference type="Pfam" id="PF02742">
    <property type="entry name" value="Fe_dep_repr_C"/>
    <property type="match status" value="1"/>
</dbReference>
<evidence type="ECO:0000259" key="3">
    <source>
        <dbReference type="Pfam" id="PF02742"/>
    </source>
</evidence>
<dbReference type="EMBL" id="CP048020">
    <property type="protein sequence ID" value="QHX44518.1"/>
    <property type="molecule type" value="Genomic_DNA"/>
</dbReference>
<evidence type="ECO:0000313" key="4">
    <source>
        <dbReference type="EMBL" id="QHX44518.1"/>
    </source>
</evidence>
<sequence>MTEEKPEASAAFSRTRADHAIEILEDYTEAIAKISKENGKCRVMDLARYFGVSHVSVIQVLQRLKVNHLIESGTHKPICLTEEGRALARECAIRHGIVLQFLLKLGVSEKTALLDSEGLEHHISSETLECMKQFIENP</sequence>
<name>A0A6P1Y404_9SPIR</name>
<evidence type="ECO:0000313" key="5">
    <source>
        <dbReference type="Proteomes" id="UP000464374"/>
    </source>
</evidence>
<dbReference type="SUPFAM" id="SSF46785">
    <property type="entry name" value="Winged helix' DNA-binding domain"/>
    <property type="match status" value="1"/>
</dbReference>
<dbReference type="Gene3D" id="1.10.60.10">
    <property type="entry name" value="Iron dependent repressor, metal binding and dimerisation domain"/>
    <property type="match status" value="1"/>
</dbReference>